<feature type="region of interest" description="Disordered" evidence="1">
    <location>
        <begin position="1"/>
        <end position="23"/>
    </location>
</feature>
<dbReference type="EMBL" id="LR593887">
    <property type="protein sequence ID" value="VTS07896.1"/>
    <property type="molecule type" value="Genomic_DNA"/>
</dbReference>
<evidence type="ECO:0000259" key="2">
    <source>
        <dbReference type="PROSITE" id="PS50093"/>
    </source>
</evidence>
<dbReference type="InterPro" id="IPR003599">
    <property type="entry name" value="Ig_sub"/>
</dbReference>
<name>A0A6C2YUH8_9BACT</name>
<dbReference type="InParanoid" id="A0A6C2YUH8"/>
<dbReference type="Pfam" id="PF18911">
    <property type="entry name" value="PKD_4"/>
    <property type="match status" value="2"/>
</dbReference>
<dbReference type="Proteomes" id="UP000464378">
    <property type="component" value="Chromosome"/>
</dbReference>
<dbReference type="EMBL" id="LR586016">
    <property type="protein sequence ID" value="VIP05270.1"/>
    <property type="molecule type" value="Genomic_DNA"/>
</dbReference>
<feature type="domain" description="PKD" evidence="2">
    <location>
        <begin position="833"/>
        <end position="906"/>
    </location>
</feature>
<dbReference type="Gene3D" id="2.130.10.130">
    <property type="entry name" value="Integrin alpha, N-terminal"/>
    <property type="match status" value="1"/>
</dbReference>
<feature type="domain" description="PKD" evidence="2">
    <location>
        <begin position="1300"/>
        <end position="1360"/>
    </location>
</feature>
<keyword evidence="4" id="KW-1185">Reference proteome</keyword>
<reference evidence="3" key="1">
    <citation type="submission" date="2019-04" db="EMBL/GenBank/DDBJ databases">
        <authorList>
            <consortium name="Science for Life Laboratories"/>
        </authorList>
    </citation>
    <scope>NUCLEOTIDE SEQUENCE</scope>
    <source>
        <strain evidence="3">MBLW1</strain>
    </source>
</reference>
<feature type="domain" description="PKD" evidence="2">
    <location>
        <begin position="605"/>
        <end position="668"/>
    </location>
</feature>
<feature type="domain" description="PKD" evidence="2">
    <location>
        <begin position="491"/>
        <end position="546"/>
    </location>
</feature>
<evidence type="ECO:0000313" key="4">
    <source>
        <dbReference type="Proteomes" id="UP000464378"/>
    </source>
</evidence>
<dbReference type="SUPFAM" id="SSF69318">
    <property type="entry name" value="Integrin alpha N-terminal domain"/>
    <property type="match status" value="1"/>
</dbReference>
<accession>A0A6C2YUH8</accession>
<dbReference type="InterPro" id="IPR000601">
    <property type="entry name" value="PKD_dom"/>
</dbReference>
<dbReference type="Gene3D" id="2.60.40.10">
    <property type="entry name" value="Immunoglobulins"/>
    <property type="match status" value="14"/>
</dbReference>
<organism evidence="3">
    <name type="scientific">Tuwongella immobilis</name>
    <dbReference type="NCBI Taxonomy" id="692036"/>
    <lineage>
        <taxon>Bacteria</taxon>
        <taxon>Pseudomonadati</taxon>
        <taxon>Planctomycetota</taxon>
        <taxon>Planctomycetia</taxon>
        <taxon>Gemmatales</taxon>
        <taxon>Gemmataceae</taxon>
        <taxon>Tuwongella</taxon>
    </lineage>
</organism>
<sequence length="2094" mass="218737">MMRSWLRETPLTTRPNRTRNHSQSLRAELLEDRAVPAYLATAGTFDNTIDLTKASDTVAIAASLPSNTTANISLGSDRFNFYGTEYASLFVNYHGLITFGTANSSAGNTNFTNTLNPSQAAIAPLWDLWNSTDTSSSEGVLYRFVGSGANRQLIVEWDKMTDAFNSVGAVTFQAILNLNSGNTPGKIVYNYRQIDTTNSLTTNGITATIGVKDKNPGEFQPTDEYTQVSFNAINSLVQSNKAINFVWNNTAPSNLSLTPSSTAINENDSITLAGSFVDPDVIDSHTVTIDWGDGSTPQVLPTLAPGVFNFSGISHQYLDNPNLSLQPNSKYTVTVTFADDQGGSNQSSFQVQVNNVTPTITLAGNKTINEGDTFSQNGSFADPGSLDSPWVAEVDYGDGTGKQALTLSGKNFTLSHEYKNQGTYTVTVYVRDKDLFVGQQSIVVTANNVLPTLTLDSGLGTPTVLEGTTLSLPTIATFSDPGKLATEIQKWTINWGDGSEDTTSLPGRTGIIGGSHTYADNGTYTVTVSILDDVGPSVSKTFLVTVDNVLPVVTIDASLASPVIASEGKQVLINQIATFIDPGFNNLSNPLVSGGSKETFDFFINWGDGTAVEKATPTISQTGSVGVNTAGKFGGSHIYADDGTYTVTVWVTDDDGGKSLTKTFAVQVGNNAPALVSPVPNFTTTEGQLLTIPTLANFSDYGFNNPDNPLISGGSTESFTFSVDWGDGTTPTTGSVPAGSVVQGSRGVLTLGTLGNLSHTFADNGTYTAKVTIVDDNGGEVSSNFTITVNNAAPTVTVTGNQTVAEGSKLSIPTIATFSDPGFNNPLLLPNPSGEKFTYTINWGDGTAEWKGDVTSINQGSPGVATTGTINDVFHTYADNGVYTVSVTVTDDDGGFQTKSFTVTVTNVAPLITAIAADQTIDEGTKLSISKIVQFSDAGFNNPLLMPTASSEKFTYSINWGDGSVPVTGSIPAGNVTQGSVGVLTTGFLDAFTTYADNGTYTVEVSIFDDDGGSAKSSFTVTVNNVAPALTLVATNKTINEGTPLNLATIANFSDLGFNNPLNPTVTGGSSEKFTYSINWGDGSSVTKSVTNVTNGTVGTPTVGSFGGSHTYADNGIYTVTATVTDDDSGLSNQVTFTVTVNNVDPTLNVVPPQTVVEGKTLNLGPIATFTDPGFSNPTGTPATNESFTYTVNWGDGSPEESGNATVSQNGFPGSLTTGFFPASHIYADNGVYVVSVTLQDDDGVKVQQSFQVTVLNAAPTLSVISNQTVNEGQTFLLPTIGTFSDIGFDNPLNPLVSGGSSEKFTYSVNWGDGNSSTGDATVTQVGAPGVSTLGNFGAGHTYADNGKYTVTVRVTDDDGFFDEKQFVITVNNVNPTLSLSVPSVVTGEEGKSLTLSQIATFSDPGFGAGETFSYRVEWGDGNVSTGKATVTTSGQIGIPTAGEFGATHAYGDNGLYTVRVVISDDDQGSSEATFQTAISNVAPVLSLNVPALVTAVQGAPVVLNDFATFTDAGFALSETFTYTINWGDGTPEVSGPAGLSSVGSAGVPSLGKLTGGHTYIRNGLYPVTVTIRDKDNAVATQTFEIKAINVAPTNLIYGFDSNPIQEGVAVQLSGSFTDPGLLDTHIIEVNWGDGTPPVTFGLLPGVQAFSNKVVGGNILTHTYRQNSPPEGYRVTVRVTDDGGLFTEQPLTIVVNNVAPDVQIFTPQKATKDSRFAVTSLVSDLGIDDTLSYTWNVVDPSGALVFTSSTQNLEYTPTVAGKHQVSLTVADGDGGSTTRNAVVRVQQGEIYAIAADAGGGPRVSIYDAKTGVELGNFFAYEKSYSGGVRLAVGDFNGDGIADIVTATGVGGGPRVRIIDSVSGKELANFFVYEETYTGGMYVGAGDVNGDGFDDLVVAPDAGGGPRLRVLSGVDFSEIYNDFVYDPAFLGGVRIAVADANGDGSAEVFVVPGAGGGPQARVLDIRNNQVLFDAMVFPIDFTGGLYVAAGDVDGDGLAELIVSPSAGGGPIVRVYDVNSDALEHEFAAYEPEYRGGVRLAAFDYTGDGRAEIFTGTGPGGGPAHRIWDAQTESVLDSFFSFEESFFGGVFVGAGN</sequence>
<evidence type="ECO:0000256" key="1">
    <source>
        <dbReference type="SAM" id="MobiDB-lite"/>
    </source>
</evidence>
<dbReference type="KEGG" id="tim:GMBLW1_39230"/>
<feature type="domain" description="PKD" evidence="2">
    <location>
        <begin position="1729"/>
        <end position="1790"/>
    </location>
</feature>
<dbReference type="InterPro" id="IPR028994">
    <property type="entry name" value="Integrin_alpha_N"/>
</dbReference>
<evidence type="ECO:0000313" key="3">
    <source>
        <dbReference type="EMBL" id="VIP05270.1"/>
    </source>
</evidence>
<dbReference type="SMART" id="SM00409">
    <property type="entry name" value="IG"/>
    <property type="match status" value="5"/>
</dbReference>
<gene>
    <name evidence="3" type="ORF">GMBLW1_39230</name>
</gene>
<feature type="domain" description="PKD" evidence="2">
    <location>
        <begin position="1069"/>
        <end position="1141"/>
    </location>
</feature>
<dbReference type="PROSITE" id="PS50093">
    <property type="entry name" value="PKD"/>
    <property type="match status" value="9"/>
</dbReference>
<dbReference type="RefSeq" id="WP_162660365.1">
    <property type="nucleotide sequence ID" value="NZ_LR593887.1"/>
</dbReference>
<dbReference type="InterPro" id="IPR013783">
    <property type="entry name" value="Ig-like_fold"/>
</dbReference>
<feature type="domain" description="PKD" evidence="2">
    <location>
        <begin position="1383"/>
        <end position="1479"/>
    </location>
</feature>
<dbReference type="SUPFAM" id="SSF49299">
    <property type="entry name" value="PKD domain"/>
    <property type="match status" value="11"/>
</dbReference>
<dbReference type="CDD" id="cd00146">
    <property type="entry name" value="PKD"/>
    <property type="match status" value="5"/>
</dbReference>
<dbReference type="InterPro" id="IPR022409">
    <property type="entry name" value="PKD/Chitinase_dom"/>
</dbReference>
<proteinExistence type="predicted"/>
<dbReference type="SMART" id="SM00089">
    <property type="entry name" value="PKD"/>
    <property type="match status" value="12"/>
</dbReference>
<feature type="domain" description="PKD" evidence="2">
    <location>
        <begin position="395"/>
        <end position="432"/>
    </location>
</feature>
<dbReference type="InterPro" id="IPR035986">
    <property type="entry name" value="PKD_dom_sf"/>
</dbReference>
<feature type="domain" description="PKD" evidence="2">
    <location>
        <begin position="714"/>
        <end position="789"/>
    </location>
</feature>
<protein>
    <recommendedName>
        <fullName evidence="2">PKD domain-containing protein</fullName>
    </recommendedName>
</protein>